<protein>
    <recommendedName>
        <fullName evidence="1">Protein kinase domain-containing protein</fullName>
    </recommendedName>
</protein>
<gene>
    <name evidence="2" type="ORF">Forpe1208_v013484</name>
</gene>
<proteinExistence type="predicted"/>
<comment type="caution">
    <text evidence="2">The sequence shown here is derived from an EMBL/GenBank/DDBJ whole genome shotgun (WGS) entry which is preliminary data.</text>
</comment>
<evidence type="ECO:0000313" key="3">
    <source>
        <dbReference type="Proteomes" id="UP000694050"/>
    </source>
</evidence>
<evidence type="ECO:0000259" key="1">
    <source>
        <dbReference type="PROSITE" id="PS50011"/>
    </source>
</evidence>
<accession>A0A8J5TPG9</accession>
<reference evidence="2" key="1">
    <citation type="submission" date="2021-04" db="EMBL/GenBank/DDBJ databases">
        <title>First draft genome resource for Brassicaceae pathogens Fusarium oxysporum f. sp. raphani and Fusarium oxysporum f. sp. rapae.</title>
        <authorList>
            <person name="Asai S."/>
        </authorList>
    </citation>
    <scope>NUCLEOTIDE SEQUENCE</scope>
    <source>
        <strain evidence="2">Tf1208</strain>
    </source>
</reference>
<dbReference type="Proteomes" id="UP000694050">
    <property type="component" value="Unassembled WGS sequence"/>
</dbReference>
<sequence length="193" mass="22058">MHRAKGLDLSHLDFTSLPIRDIPDAFATFAGSKLGFTQYEHHFIPKEELEPEYDSSLKLCPEAMLKYRYLKRATHLYHNAQENGKFAREAFLAEAKVYETLLKNPHPNIAKYWGCHVVNGSIRGLVLSKYAMTLEERVRTGVPLDTELCLKEIKDGIEHLHSLGLTHNDIHQRNIIMDAADRPVIIDFDTCVS</sequence>
<name>A0A8J5TPG9_FUSOX</name>
<dbReference type="PROSITE" id="PS50011">
    <property type="entry name" value="PROTEIN_KINASE_DOM"/>
    <property type="match status" value="1"/>
</dbReference>
<evidence type="ECO:0000313" key="2">
    <source>
        <dbReference type="EMBL" id="KAG7407405.1"/>
    </source>
</evidence>
<dbReference type="GO" id="GO:0004672">
    <property type="term" value="F:protein kinase activity"/>
    <property type="evidence" value="ECO:0007669"/>
    <property type="project" value="InterPro"/>
</dbReference>
<dbReference type="GO" id="GO:0005524">
    <property type="term" value="F:ATP binding"/>
    <property type="evidence" value="ECO:0007669"/>
    <property type="project" value="InterPro"/>
</dbReference>
<dbReference type="AlphaFoldDB" id="A0A8J5TPG9"/>
<dbReference type="InterPro" id="IPR000719">
    <property type="entry name" value="Prot_kinase_dom"/>
</dbReference>
<dbReference type="EMBL" id="JAELUQ010000010">
    <property type="protein sequence ID" value="KAG7407405.1"/>
    <property type="molecule type" value="Genomic_DNA"/>
</dbReference>
<organism evidence="2 3">
    <name type="scientific">Fusarium oxysporum f. sp. rapae</name>
    <dbReference type="NCBI Taxonomy" id="485398"/>
    <lineage>
        <taxon>Eukaryota</taxon>
        <taxon>Fungi</taxon>
        <taxon>Dikarya</taxon>
        <taxon>Ascomycota</taxon>
        <taxon>Pezizomycotina</taxon>
        <taxon>Sordariomycetes</taxon>
        <taxon>Hypocreomycetidae</taxon>
        <taxon>Hypocreales</taxon>
        <taxon>Nectriaceae</taxon>
        <taxon>Fusarium</taxon>
        <taxon>Fusarium oxysporum species complex</taxon>
    </lineage>
</organism>
<dbReference type="Pfam" id="PF00069">
    <property type="entry name" value="Pkinase"/>
    <property type="match status" value="1"/>
</dbReference>
<feature type="domain" description="Protein kinase" evidence="1">
    <location>
        <begin position="28"/>
        <end position="193"/>
    </location>
</feature>